<accession>A0AA40CMN8</accession>
<proteinExistence type="predicted"/>
<comment type="caution">
    <text evidence="2">The sequence shown here is derived from an EMBL/GenBank/DDBJ whole genome shotgun (WGS) entry which is preliminary data.</text>
</comment>
<dbReference type="PANTHER" id="PTHR24148">
    <property type="entry name" value="ANKYRIN REPEAT DOMAIN-CONTAINING PROTEIN 39 HOMOLOG-RELATED"/>
    <property type="match status" value="1"/>
</dbReference>
<name>A0AA40CMN8_9PEZI</name>
<evidence type="ECO:0000313" key="2">
    <source>
        <dbReference type="EMBL" id="KAK0644180.1"/>
    </source>
</evidence>
<dbReference type="Proteomes" id="UP001174936">
    <property type="component" value="Unassembled WGS sequence"/>
</dbReference>
<dbReference type="EMBL" id="JAULSV010000005">
    <property type="protein sequence ID" value="KAK0644180.1"/>
    <property type="molecule type" value="Genomic_DNA"/>
</dbReference>
<organism evidence="2 3">
    <name type="scientific">Cercophora newfieldiana</name>
    <dbReference type="NCBI Taxonomy" id="92897"/>
    <lineage>
        <taxon>Eukaryota</taxon>
        <taxon>Fungi</taxon>
        <taxon>Dikarya</taxon>
        <taxon>Ascomycota</taxon>
        <taxon>Pezizomycotina</taxon>
        <taxon>Sordariomycetes</taxon>
        <taxon>Sordariomycetidae</taxon>
        <taxon>Sordariales</taxon>
        <taxon>Lasiosphaeriaceae</taxon>
        <taxon>Cercophora</taxon>
    </lineage>
</organism>
<feature type="domain" description="Heterokaryon incompatibility" evidence="1">
    <location>
        <begin position="55"/>
        <end position="229"/>
    </location>
</feature>
<dbReference type="AlphaFoldDB" id="A0AA40CMN8"/>
<protein>
    <submittedName>
        <fullName evidence="2">Heterokaryon incompatibility protein-domain-containing protein</fullName>
    </submittedName>
</protein>
<keyword evidence="3" id="KW-1185">Reference proteome</keyword>
<sequence>MSNAVAEQRSQAYAYASLTSQSSIRVLQVHGSDDPSAEISCTLKDEDLGCSTTPYEAISYAWEGQTPSHRISCDGLDMLVTENCAAILRHFRPKSSDQSRRLWIDAICIDQRSVLEKNHQLKLMSDVYRSATRVLVWLAPANPDDAWCHVAFDMFRRLRRLAALAARESAGIGLSSGPPQIIGDPGPTPDMEDYALVRECREILEASENYGFLLFKLLPWFTRLWTVQEVIVAREALFVLGEDALSFGAVVRLDEELQRLRAYHFAASEVYQGFVNLLAPHVEMFHLLWRSEQSRDTSLFSFGYFWRLNVSDPKDRVFAVQGLASALGITLPDPDYSKPLSTIYMDACRALIMHQGRAGVFHELNLCWLSPTTPGLPSWVPAVLSERKPCQLPPAIKSHRSPRLLFSKDGLRLHIDGLQTDTVSVVSESVIWRFDADNASRLAQDVRSRILSGSWWHRNLATELYRIRTLRTWIKFATCRDPVAVAAAMEALHSCLLLGPISGLYYQNQSYGIFERWMEVLTRHDPREFQDRQPTQDSTSKGSAYASLIKRCQSDQEVEYLTATREFEILQRISQDSALSGWQRDTERLGFMTLFKTASGKLGIGVFPIQEGDLIVHLAGNDILHCLRPNPDNEGCKIVATVYVHGLAEGDAENEEGEGYREFVIV</sequence>
<dbReference type="PANTHER" id="PTHR24148:SF73">
    <property type="entry name" value="HET DOMAIN PROTEIN (AFU_ORTHOLOGUE AFUA_8G01020)"/>
    <property type="match status" value="1"/>
</dbReference>
<evidence type="ECO:0000259" key="1">
    <source>
        <dbReference type="Pfam" id="PF06985"/>
    </source>
</evidence>
<dbReference type="Pfam" id="PF06985">
    <property type="entry name" value="HET"/>
    <property type="match status" value="1"/>
</dbReference>
<reference evidence="2" key="1">
    <citation type="submission" date="2023-06" db="EMBL/GenBank/DDBJ databases">
        <title>Genome-scale phylogeny and comparative genomics of the fungal order Sordariales.</title>
        <authorList>
            <consortium name="Lawrence Berkeley National Laboratory"/>
            <person name="Hensen N."/>
            <person name="Bonometti L."/>
            <person name="Westerberg I."/>
            <person name="Brannstrom I.O."/>
            <person name="Guillou S."/>
            <person name="Cros-Aarteil S."/>
            <person name="Calhoun S."/>
            <person name="Haridas S."/>
            <person name="Kuo A."/>
            <person name="Mondo S."/>
            <person name="Pangilinan J."/>
            <person name="Riley R."/>
            <person name="Labutti K."/>
            <person name="Andreopoulos B."/>
            <person name="Lipzen A."/>
            <person name="Chen C."/>
            <person name="Yanf M."/>
            <person name="Daum C."/>
            <person name="Ng V."/>
            <person name="Clum A."/>
            <person name="Steindorff A."/>
            <person name="Ohm R."/>
            <person name="Martin F."/>
            <person name="Silar P."/>
            <person name="Natvig D."/>
            <person name="Lalanne C."/>
            <person name="Gautier V."/>
            <person name="Ament-Velasquez S.L."/>
            <person name="Kruys A."/>
            <person name="Hutchinson M.I."/>
            <person name="Powell A.J."/>
            <person name="Barry K."/>
            <person name="Miller A.N."/>
            <person name="Grigoriev I.V."/>
            <person name="Debuchy R."/>
            <person name="Gladieux P."/>
            <person name="Thoren M.H."/>
            <person name="Johannesson H."/>
        </authorList>
    </citation>
    <scope>NUCLEOTIDE SEQUENCE</scope>
    <source>
        <strain evidence="2">SMH2532-1</strain>
    </source>
</reference>
<gene>
    <name evidence="2" type="ORF">B0T16DRAFT_392576</name>
</gene>
<evidence type="ECO:0000313" key="3">
    <source>
        <dbReference type="Proteomes" id="UP001174936"/>
    </source>
</evidence>
<dbReference type="InterPro" id="IPR052895">
    <property type="entry name" value="HetReg/Transcr_Mod"/>
</dbReference>
<dbReference type="InterPro" id="IPR010730">
    <property type="entry name" value="HET"/>
</dbReference>